<dbReference type="GO" id="GO:0006869">
    <property type="term" value="P:lipid transport"/>
    <property type="evidence" value="ECO:0007669"/>
    <property type="project" value="UniProtKB-KW"/>
</dbReference>
<dbReference type="SUPFAM" id="SSF50729">
    <property type="entry name" value="PH domain-like"/>
    <property type="match status" value="1"/>
</dbReference>
<evidence type="ECO:0000256" key="5">
    <source>
        <dbReference type="RuleBase" id="RU003845"/>
    </source>
</evidence>
<keyword evidence="1 5" id="KW-0813">Transport</keyword>
<evidence type="ECO:0000313" key="8">
    <source>
        <dbReference type="EMBL" id="KAG2460288.1"/>
    </source>
</evidence>
<dbReference type="Gene3D" id="2.30.29.30">
    <property type="entry name" value="Pleckstrin-homology domain (PH domain)/Phosphotyrosine-binding domain (PTB)"/>
    <property type="match status" value="1"/>
</dbReference>
<accession>A0A8X8BJS7</accession>
<dbReference type="InterPro" id="IPR000648">
    <property type="entry name" value="Oxysterol-bd"/>
</dbReference>
<keyword evidence="9" id="KW-1185">Reference proteome</keyword>
<dbReference type="Gene3D" id="1.10.560.10">
    <property type="entry name" value="GroEL-like equatorial domain"/>
    <property type="match status" value="1"/>
</dbReference>
<dbReference type="Gene3D" id="3.30.260.10">
    <property type="entry name" value="TCP-1-like chaperonin intermediate domain"/>
    <property type="match status" value="1"/>
</dbReference>
<dbReference type="InterPro" id="IPR027410">
    <property type="entry name" value="TCP-1-like_intermed_sf"/>
</dbReference>
<dbReference type="InterPro" id="IPR011993">
    <property type="entry name" value="PH-like_dom_sf"/>
</dbReference>
<comment type="similarity">
    <text evidence="4">Belongs to the OSBP family.</text>
</comment>
<dbReference type="InterPro" id="IPR002423">
    <property type="entry name" value="Cpn60/GroEL/TCP-1"/>
</dbReference>
<dbReference type="GO" id="GO:0008289">
    <property type="term" value="F:lipid binding"/>
    <property type="evidence" value="ECO:0007669"/>
    <property type="project" value="UniProtKB-KW"/>
</dbReference>
<proteinExistence type="inferred from homology"/>
<comment type="caution">
    <text evidence="8">The sequence shown here is derived from an EMBL/GenBank/DDBJ whole genome shotgun (WGS) entry which is preliminary data.</text>
</comment>
<dbReference type="SUPFAM" id="SSF48592">
    <property type="entry name" value="GroEL equatorial domain-like"/>
    <property type="match status" value="1"/>
</dbReference>
<feature type="compositionally biased region" description="Basic and acidic residues" evidence="6">
    <location>
        <begin position="685"/>
        <end position="696"/>
    </location>
</feature>
<evidence type="ECO:0000256" key="3">
    <source>
        <dbReference type="ARBA" id="ARBA00023121"/>
    </source>
</evidence>
<dbReference type="EMBL" id="JAATIS010005064">
    <property type="protein sequence ID" value="KAG2460288.1"/>
    <property type="molecule type" value="Genomic_DNA"/>
</dbReference>
<gene>
    <name evidence="8" type="primary">Osbpl8</name>
    <name evidence="8" type="ORF">GTO96_0021768</name>
</gene>
<dbReference type="PROSITE" id="PS01013">
    <property type="entry name" value="OSBP"/>
    <property type="match status" value="1"/>
</dbReference>
<feature type="region of interest" description="Disordered" evidence="6">
    <location>
        <begin position="217"/>
        <end position="265"/>
    </location>
</feature>
<dbReference type="SUPFAM" id="SSF52029">
    <property type="entry name" value="GroEL apical domain-like"/>
    <property type="match status" value="1"/>
</dbReference>
<keyword evidence="2 5" id="KW-0445">Lipid transport</keyword>
<dbReference type="SMART" id="SM00233">
    <property type="entry name" value="PH"/>
    <property type="match status" value="1"/>
</dbReference>
<dbReference type="Pfam" id="PF00118">
    <property type="entry name" value="Cpn60_TCP1"/>
    <property type="match status" value="2"/>
</dbReference>
<feature type="compositionally biased region" description="Basic and acidic residues" evidence="6">
    <location>
        <begin position="241"/>
        <end position="258"/>
    </location>
</feature>
<dbReference type="SUPFAM" id="SSF144000">
    <property type="entry name" value="Oxysterol-binding protein-like"/>
    <property type="match status" value="1"/>
</dbReference>
<dbReference type="InterPro" id="IPR042619">
    <property type="entry name" value="BBS10"/>
</dbReference>
<feature type="non-terminal residue" evidence="8">
    <location>
        <position position="1422"/>
    </location>
</feature>
<protein>
    <recommendedName>
        <fullName evidence="5">Oxysterol-binding protein</fullName>
    </recommendedName>
</protein>
<dbReference type="FunFam" id="2.30.29.30:FF:000030">
    <property type="entry name" value="Oxysterol-binding protein"/>
    <property type="match status" value="1"/>
</dbReference>
<organism evidence="8 9">
    <name type="scientific">Polypterus senegalus</name>
    <name type="common">Senegal bichir</name>
    <dbReference type="NCBI Taxonomy" id="55291"/>
    <lineage>
        <taxon>Eukaryota</taxon>
        <taxon>Metazoa</taxon>
        <taxon>Chordata</taxon>
        <taxon>Craniata</taxon>
        <taxon>Vertebrata</taxon>
        <taxon>Euteleostomi</taxon>
        <taxon>Actinopterygii</taxon>
        <taxon>Polypteriformes</taxon>
        <taxon>Polypteridae</taxon>
        <taxon>Polypterus</taxon>
    </lineage>
</organism>
<name>A0A8X8BJS7_POLSE</name>
<feature type="domain" description="PH" evidence="7">
    <location>
        <begin position="100"/>
        <end position="218"/>
    </location>
</feature>
<feature type="region of interest" description="Disordered" evidence="6">
    <location>
        <begin position="664"/>
        <end position="704"/>
    </location>
</feature>
<dbReference type="InterPro" id="IPR027413">
    <property type="entry name" value="GROEL-like_equatorial_sf"/>
</dbReference>
<dbReference type="GO" id="GO:0005524">
    <property type="term" value="F:ATP binding"/>
    <property type="evidence" value="ECO:0007669"/>
    <property type="project" value="InterPro"/>
</dbReference>
<evidence type="ECO:0000256" key="2">
    <source>
        <dbReference type="ARBA" id="ARBA00023055"/>
    </source>
</evidence>
<dbReference type="InterPro" id="IPR037239">
    <property type="entry name" value="OSBP_sf"/>
</dbReference>
<dbReference type="InterPro" id="IPR001849">
    <property type="entry name" value="PH_domain"/>
</dbReference>
<sequence>MKEEVPMRRRFSTCAGVTVVLPPRPDGRRLIRNASFGGYNELSPNLPESKLYNGSDKEVSNTGNKLTKKESLKVQKKNYREEKKRATKELLSTITDPSVIVMANWLKIRGTLKSWTKLWCVLKPGVLLIYKTPKNGQWVGTLLLNACELIERPSKKDGFCFKLFHPLEQSIWAVKGPKGEAVGSITQPLPSSYLIFRAASESDGQFNDSEIERQHFKDHDLYSDKSDRENEPDHEESDNDVVEKSEESDSDTSERQDDSYVDPEPIEVLRETTYMEQGPEELGEAGEASQTETVSEENKSLIWTLLKQVRPGMDLSKVVLPTFILEPRSFLDKLSDYYYHADFLSEAAVEENAYNRMKKVVKWYLSGFYKKPKGLKKPYNPILGETFRCMWIHPKTNSKTFYIAEQVSHHPPISAFYVSNRKDGFCLSGSILAKSKFYGILYGTLTLELGGQINISCEKTGYSASLEFKLKPFLGSNDSVNQISGKIKLGKEVLATLEGHWDSEVVIFDKKTGVSETFWNPTPELRQSRLIRSTVIYEEQGDWESEKLWQHVTRAINNKDQVEATNEKYILEEAQRKAARERKAKGEEWNCILFEQDLVTLEWHYKYADTRPWDPLNDMIQFEKDGWIQTKVRHQTPMVRSGSVISLSNQGARRENFKCQVTVPKRKRKPNEATNRVESGCSSPEPDRHDSSGSERHKAKHNTRLKKKCSDLSELQSAIESIKHAQSEINRSIIALRSRALAAQPQSDSSFLQQRDYVIIFLLVLLQIFINFLFNRCFGPHGGLVLFTKATGELLITRDGQKILSSLLLEQPIARVIVDSAVAHCHVTGDGAKSFILLLAALLRELHVLVMRETTRSTGPHGLHGLQLKVLSDHLLAFQTQVLDHIVRCHLRQCASSLFLSDRDWKVTHSNAKLLLEPYFYGKVGENHCPSLSTLACDYYLKCTGGDHSSGAVGFICDHFEELHTKVVGIPSSSSRILEGLVLHRDFTEYWPTEEELKILVVTEPLQPPLVDASAMLYLQSDQQLQSSCAWIHQRVQEILSRFSVSGVRLILSSVKQTDLVLYHAKLNRISVVECMDPEELSLFCSISGASPVSPWDILHGQPTHLAQAQFCKSILLGAHRYAHVGITSKSLCPQYCIVLCGPVSGLTIQCASALHGAFKMLRQTLQPLESRYGPHETSKNSELQNGIDTAAAGANVCPAEGEVYDGTDRVEQPRQCLAGNLHHSEPLHFHSCHVKEECCGDKLSEPHCTCNKGDATSIMKRTIELNAKSTGDNSLVINAQIDRIPCPTHEEECPCTLIPPGSVFPVGGSFELLLHYHLLKYASHCLEPGTKAVCKLVANALLSIPRNIYTAGKSTRHFLHVYTKAMRDIQSEGCVRDGPEMLESVSCKYQLLISTLECIRSLICIDCFIVGTRRVSPPASP</sequence>
<dbReference type="Proteomes" id="UP000886611">
    <property type="component" value="Unassembled WGS sequence"/>
</dbReference>
<evidence type="ECO:0000256" key="6">
    <source>
        <dbReference type="SAM" id="MobiDB-lite"/>
    </source>
</evidence>
<dbReference type="Gene3D" id="3.50.7.10">
    <property type="entry name" value="GroEL"/>
    <property type="match status" value="1"/>
</dbReference>
<evidence type="ECO:0000259" key="7">
    <source>
        <dbReference type="SMART" id="SM00233"/>
    </source>
</evidence>
<reference evidence="8 9" key="1">
    <citation type="journal article" date="2021" name="Cell">
        <title>Tracing the genetic footprints of vertebrate landing in non-teleost ray-finned fishes.</title>
        <authorList>
            <person name="Bi X."/>
            <person name="Wang K."/>
            <person name="Yang L."/>
            <person name="Pan H."/>
            <person name="Jiang H."/>
            <person name="Wei Q."/>
            <person name="Fang M."/>
            <person name="Yu H."/>
            <person name="Zhu C."/>
            <person name="Cai Y."/>
            <person name="He Y."/>
            <person name="Gan X."/>
            <person name="Zeng H."/>
            <person name="Yu D."/>
            <person name="Zhu Y."/>
            <person name="Jiang H."/>
            <person name="Qiu Q."/>
            <person name="Yang H."/>
            <person name="Zhang Y.E."/>
            <person name="Wang W."/>
            <person name="Zhu M."/>
            <person name="He S."/>
            <person name="Zhang G."/>
        </authorList>
    </citation>
    <scope>NUCLEOTIDE SEQUENCE [LARGE SCALE GENOMIC DNA]</scope>
    <source>
        <strain evidence="8">Bchr_013</strain>
    </source>
</reference>
<dbReference type="Pfam" id="PF01237">
    <property type="entry name" value="Oxysterol_BP"/>
    <property type="match status" value="1"/>
</dbReference>
<dbReference type="Gene3D" id="3.30.70.3490">
    <property type="match status" value="1"/>
</dbReference>
<dbReference type="Gene3D" id="2.40.160.120">
    <property type="match status" value="2"/>
</dbReference>
<dbReference type="GO" id="GO:0051131">
    <property type="term" value="P:chaperone-mediated protein complex assembly"/>
    <property type="evidence" value="ECO:0007669"/>
    <property type="project" value="InterPro"/>
</dbReference>
<dbReference type="PANTHER" id="PTHR14667">
    <property type="entry name" value="BARDET-BIEDL SYNDROME 10 PROTEIN"/>
    <property type="match status" value="1"/>
</dbReference>
<evidence type="ECO:0000256" key="1">
    <source>
        <dbReference type="ARBA" id="ARBA00022448"/>
    </source>
</evidence>
<dbReference type="Gene3D" id="1.10.287.2720">
    <property type="match status" value="1"/>
</dbReference>
<feature type="compositionally biased region" description="Basic and acidic residues" evidence="6">
    <location>
        <begin position="217"/>
        <end position="231"/>
    </location>
</feature>
<feature type="compositionally biased region" description="Polar residues" evidence="6">
    <location>
        <begin position="672"/>
        <end position="682"/>
    </location>
</feature>
<dbReference type="InterPro" id="IPR027409">
    <property type="entry name" value="GroEL-like_apical_dom_sf"/>
</dbReference>
<keyword evidence="3" id="KW-0446">Lipid-binding</keyword>
<feature type="non-terminal residue" evidence="8">
    <location>
        <position position="1"/>
    </location>
</feature>
<dbReference type="InterPro" id="IPR018494">
    <property type="entry name" value="Oxysterol-bd_CS"/>
</dbReference>
<evidence type="ECO:0000313" key="9">
    <source>
        <dbReference type="Proteomes" id="UP000886611"/>
    </source>
</evidence>
<evidence type="ECO:0000256" key="4">
    <source>
        <dbReference type="RuleBase" id="RU003844"/>
    </source>
</evidence>
<dbReference type="FunFam" id="1.10.287.2720:FF:000002">
    <property type="entry name" value="Oxysterol-binding protein"/>
    <property type="match status" value="1"/>
</dbReference>
<dbReference type="CDD" id="cd13286">
    <property type="entry name" value="PH_OPR5_ORP8"/>
    <property type="match status" value="1"/>
</dbReference>
<dbReference type="PANTHER" id="PTHR14667:SF2">
    <property type="entry name" value="BARDET-BIEDL SYNDROME 10 PROTEIN"/>
    <property type="match status" value="1"/>
</dbReference>
<dbReference type="Pfam" id="PF00169">
    <property type="entry name" value="PH"/>
    <property type="match status" value="1"/>
</dbReference>